<evidence type="ECO:0000256" key="6">
    <source>
        <dbReference type="ARBA" id="ARBA00024916"/>
    </source>
</evidence>
<dbReference type="InterPro" id="IPR001437">
    <property type="entry name" value="Tscrpt_elong_fac_GreA/B_C"/>
</dbReference>
<dbReference type="NCBIfam" id="NF001263">
    <property type="entry name" value="PRK00226.1-4"/>
    <property type="match status" value="1"/>
</dbReference>
<dbReference type="InterPro" id="IPR028624">
    <property type="entry name" value="Tscrpt_elong_fac_GreA/B"/>
</dbReference>
<dbReference type="InterPro" id="IPR006359">
    <property type="entry name" value="Tscrpt_elong_fac_GreA"/>
</dbReference>
<evidence type="ECO:0000259" key="11">
    <source>
        <dbReference type="Pfam" id="PF03449"/>
    </source>
</evidence>
<proteinExistence type="inferred from homology"/>
<dbReference type="PIRSF" id="PIRSF006092">
    <property type="entry name" value="GreA_GreB"/>
    <property type="match status" value="1"/>
</dbReference>
<dbReference type="InterPro" id="IPR018151">
    <property type="entry name" value="TF_GreA/GreB_CS"/>
</dbReference>
<organism evidence="12 13">
    <name type="scientific">Candidatus Roizmanbacteria bacterium RIFCSPLOWO2_01_FULL_41_22</name>
    <dbReference type="NCBI Taxonomy" id="1802067"/>
    <lineage>
        <taxon>Bacteria</taxon>
        <taxon>Candidatus Roizmaniibacteriota</taxon>
    </lineage>
</organism>
<keyword evidence="12" id="KW-0648">Protein biosynthesis</keyword>
<dbReference type="InterPro" id="IPR036805">
    <property type="entry name" value="Tscrpt_elong_fac_GreA/B_N_sf"/>
</dbReference>
<dbReference type="Gene3D" id="3.10.50.30">
    <property type="entry name" value="Transcription elongation factor, GreA/GreB, C-terminal domain"/>
    <property type="match status" value="1"/>
</dbReference>
<dbReference type="InterPro" id="IPR036953">
    <property type="entry name" value="GreA/GreB_C_sf"/>
</dbReference>
<sequence>MKKVQLTKDGYDALEKEHLELVNLKKQKAIDRLQKARAMGDLSENSEYSAAKEDLAFIEGRIRELETLLKQAEIVNQKQANGKINIGCKVTVLKDGTKEIYTIVGEFEANPMEKKLSATSPIGKALLGKKIGETVKVDVPVGKLTYQIIDIKNG</sequence>
<keyword evidence="12" id="KW-0251">Elongation factor</keyword>
<dbReference type="PANTHER" id="PTHR30437:SF4">
    <property type="entry name" value="TRANSCRIPTION ELONGATION FACTOR GREA"/>
    <property type="match status" value="1"/>
</dbReference>
<dbReference type="Gene3D" id="1.10.287.180">
    <property type="entry name" value="Transcription elongation factor, GreA/GreB, N-terminal domain"/>
    <property type="match status" value="1"/>
</dbReference>
<evidence type="ECO:0000256" key="9">
    <source>
        <dbReference type="RuleBase" id="RU000556"/>
    </source>
</evidence>
<evidence type="ECO:0000313" key="13">
    <source>
        <dbReference type="Proteomes" id="UP000176480"/>
    </source>
</evidence>
<dbReference type="NCBIfam" id="TIGR01462">
    <property type="entry name" value="greA"/>
    <property type="match status" value="1"/>
</dbReference>
<gene>
    <name evidence="8" type="primary">greA</name>
    <name evidence="12" type="ORF">A2966_00160</name>
</gene>
<dbReference type="AlphaFoldDB" id="A0A1F7J691"/>
<keyword evidence="8" id="KW-0175">Coiled coil</keyword>
<dbReference type="GO" id="GO:0006354">
    <property type="term" value="P:DNA-templated transcription elongation"/>
    <property type="evidence" value="ECO:0007669"/>
    <property type="project" value="TreeGrafter"/>
</dbReference>
<evidence type="ECO:0000256" key="8">
    <source>
        <dbReference type="HAMAP-Rule" id="MF_00105"/>
    </source>
</evidence>
<protein>
    <recommendedName>
        <fullName evidence="2 8">Transcription elongation factor GreA</fullName>
    </recommendedName>
    <alternativeName>
        <fullName evidence="7 8">Transcript cleavage factor GreA</fullName>
    </alternativeName>
</protein>
<evidence type="ECO:0000259" key="10">
    <source>
        <dbReference type="Pfam" id="PF01272"/>
    </source>
</evidence>
<keyword evidence="3 8" id="KW-0805">Transcription regulation</keyword>
<evidence type="ECO:0000313" key="12">
    <source>
        <dbReference type="EMBL" id="OGK51140.1"/>
    </source>
</evidence>
<comment type="function">
    <text evidence="6 8 9">Necessary for efficient RNA polymerase transcription elongation past template-encoded arresting sites. The arresting sites in DNA have the property of trapping a certain fraction of elongating RNA polymerases that pass through, resulting in locked ternary complexes. Cleavage of the nascent transcript by cleavage factors such as GreA or GreB allows the resumption of elongation from the new 3'terminus. GreA releases sequences of 2 to 3 nucleotides.</text>
</comment>
<evidence type="ECO:0000256" key="5">
    <source>
        <dbReference type="ARBA" id="ARBA00023163"/>
    </source>
</evidence>
<dbReference type="GO" id="GO:0070063">
    <property type="term" value="F:RNA polymerase binding"/>
    <property type="evidence" value="ECO:0007669"/>
    <property type="project" value="InterPro"/>
</dbReference>
<dbReference type="Proteomes" id="UP000176480">
    <property type="component" value="Unassembled WGS sequence"/>
</dbReference>
<accession>A0A1F7J691</accession>
<dbReference type="GO" id="GO:0032784">
    <property type="term" value="P:regulation of DNA-templated transcription elongation"/>
    <property type="evidence" value="ECO:0007669"/>
    <property type="project" value="UniProtKB-UniRule"/>
</dbReference>
<dbReference type="EMBL" id="MGAR01000035">
    <property type="protein sequence ID" value="OGK51140.1"/>
    <property type="molecule type" value="Genomic_DNA"/>
</dbReference>
<dbReference type="STRING" id="1802067.A2966_00160"/>
<comment type="similarity">
    <text evidence="1 8 9">Belongs to the GreA/GreB family.</text>
</comment>
<dbReference type="PANTHER" id="PTHR30437">
    <property type="entry name" value="TRANSCRIPTION ELONGATION FACTOR GREA"/>
    <property type="match status" value="1"/>
</dbReference>
<dbReference type="SUPFAM" id="SSF46557">
    <property type="entry name" value="GreA transcript cleavage protein, N-terminal domain"/>
    <property type="match status" value="1"/>
</dbReference>
<feature type="domain" description="Transcription elongation factor GreA/GreB N-terminal" evidence="11">
    <location>
        <begin position="5"/>
        <end position="74"/>
    </location>
</feature>
<dbReference type="FunFam" id="1.10.287.180:FF:000001">
    <property type="entry name" value="Transcription elongation factor GreA"/>
    <property type="match status" value="1"/>
</dbReference>
<dbReference type="InterPro" id="IPR022691">
    <property type="entry name" value="Tscrpt_elong_fac_GreA/B_N"/>
</dbReference>
<comment type="caution">
    <text evidence="12">The sequence shown here is derived from an EMBL/GenBank/DDBJ whole genome shotgun (WGS) entry which is preliminary data.</text>
</comment>
<dbReference type="Pfam" id="PF01272">
    <property type="entry name" value="GreA_GreB"/>
    <property type="match status" value="1"/>
</dbReference>
<feature type="domain" description="Transcription elongation factor GreA/GreB C-terminal" evidence="10">
    <location>
        <begin position="80"/>
        <end position="152"/>
    </location>
</feature>
<dbReference type="HAMAP" id="MF_00105">
    <property type="entry name" value="GreA_GreB"/>
    <property type="match status" value="1"/>
</dbReference>
<dbReference type="GO" id="GO:0003677">
    <property type="term" value="F:DNA binding"/>
    <property type="evidence" value="ECO:0007669"/>
    <property type="project" value="UniProtKB-UniRule"/>
</dbReference>
<dbReference type="InterPro" id="IPR023459">
    <property type="entry name" value="Tscrpt_elong_fac_GreA/B_fam"/>
</dbReference>
<name>A0A1F7J691_9BACT</name>
<dbReference type="PROSITE" id="PS00830">
    <property type="entry name" value="GREAB_2"/>
    <property type="match status" value="1"/>
</dbReference>
<evidence type="ECO:0000256" key="4">
    <source>
        <dbReference type="ARBA" id="ARBA00023125"/>
    </source>
</evidence>
<evidence type="ECO:0000256" key="7">
    <source>
        <dbReference type="ARBA" id="ARBA00030776"/>
    </source>
</evidence>
<reference evidence="12 13" key="1">
    <citation type="journal article" date="2016" name="Nat. Commun.">
        <title>Thousands of microbial genomes shed light on interconnected biogeochemical processes in an aquifer system.</title>
        <authorList>
            <person name="Anantharaman K."/>
            <person name="Brown C.T."/>
            <person name="Hug L.A."/>
            <person name="Sharon I."/>
            <person name="Castelle C.J."/>
            <person name="Probst A.J."/>
            <person name="Thomas B.C."/>
            <person name="Singh A."/>
            <person name="Wilkins M.J."/>
            <person name="Karaoz U."/>
            <person name="Brodie E.L."/>
            <person name="Williams K.H."/>
            <person name="Hubbard S.S."/>
            <person name="Banfield J.F."/>
        </authorList>
    </citation>
    <scope>NUCLEOTIDE SEQUENCE [LARGE SCALE GENOMIC DNA]</scope>
</reference>
<dbReference type="Pfam" id="PF03449">
    <property type="entry name" value="GreA_GreB_N"/>
    <property type="match status" value="1"/>
</dbReference>
<dbReference type="SUPFAM" id="SSF54534">
    <property type="entry name" value="FKBP-like"/>
    <property type="match status" value="1"/>
</dbReference>
<keyword evidence="5 8" id="KW-0804">Transcription</keyword>
<keyword evidence="4 8" id="KW-0238">DNA-binding</keyword>
<feature type="coiled-coil region" evidence="8">
    <location>
        <begin position="48"/>
        <end position="75"/>
    </location>
</feature>
<evidence type="ECO:0000256" key="1">
    <source>
        <dbReference type="ARBA" id="ARBA00008213"/>
    </source>
</evidence>
<dbReference type="FunFam" id="3.10.50.30:FF:000001">
    <property type="entry name" value="Transcription elongation factor GreA"/>
    <property type="match status" value="1"/>
</dbReference>
<evidence type="ECO:0000256" key="2">
    <source>
        <dbReference type="ARBA" id="ARBA00013729"/>
    </source>
</evidence>
<evidence type="ECO:0000256" key="3">
    <source>
        <dbReference type="ARBA" id="ARBA00023015"/>
    </source>
</evidence>
<dbReference type="GO" id="GO:0003746">
    <property type="term" value="F:translation elongation factor activity"/>
    <property type="evidence" value="ECO:0007669"/>
    <property type="project" value="UniProtKB-KW"/>
</dbReference>